<dbReference type="InterPro" id="IPR020779">
    <property type="entry name" value="dNTPase_1"/>
</dbReference>
<keyword evidence="4 6" id="KW-0460">Magnesium</keyword>
<evidence type="ECO:0000256" key="2">
    <source>
        <dbReference type="ARBA" id="ARBA00011881"/>
    </source>
</evidence>
<sequence length="519" mass="61169">MRLRGSAFLRRERIWYRSISEKKINWHRRYRSPQGVKTEHEILRIFESDRGRIINSPAIRRLQQKTQVFPLERNAAVRTRLTHSMEVQQVGRYIAKEILSRLKELKLLEQYGLDELTGPFESIVEMSCLMHDIGNPPFGHFGEAAINDWFRQRLYPADAESQPLSDDRCQVTALRLREGEESLNDIRRKVRQDLCHFEGNAQGIRLVHTLMRMNLTWAQVGGILKYTRPAWWRGSAPETHNYLMKKPGYYLSEEPYIERLRKELSLAPYSRFPLTWIMEAADDISYCVADLEDAVEKRIFSVEQLYHHLHEAWGHHEKGSLFSQVVENAWEKSRSNTLSRSTEDQFFMYLRVNTLNKLVPYAAQRFIDNLPQIYEGSFNHALLEDASSFSQLLGVYKNVAVKHVFSHPDVEQLELQGYRVISGLLEIYQPLLKMSQSDFTELVDNERVKRFPIESRLFQKLSTRHRLAYVEAVSKISTECAEYSVLEYYYRCRLIQDYISGMTDLYAWDEYRRLMAVEQ</sequence>
<dbReference type="NCBIfam" id="NF003429">
    <property type="entry name" value="PRK04926.1"/>
    <property type="match status" value="1"/>
</dbReference>
<dbReference type="PANTHER" id="PTHR11373">
    <property type="entry name" value="DEOXYNUCLEOSIDE TRIPHOSPHATE TRIPHOSPHOHYDROLASE"/>
    <property type="match status" value="1"/>
</dbReference>
<evidence type="ECO:0000256" key="3">
    <source>
        <dbReference type="ARBA" id="ARBA00022801"/>
    </source>
</evidence>
<comment type="catalytic activity">
    <reaction evidence="6">
        <text>dGTP + H2O = 2'-deoxyguanosine + triphosphate + H(+)</text>
        <dbReference type="Rhea" id="RHEA:15193"/>
        <dbReference type="ChEBI" id="CHEBI:15377"/>
        <dbReference type="ChEBI" id="CHEBI:15378"/>
        <dbReference type="ChEBI" id="CHEBI:17172"/>
        <dbReference type="ChEBI" id="CHEBI:18036"/>
        <dbReference type="ChEBI" id="CHEBI:61429"/>
        <dbReference type="EC" id="3.1.5.1"/>
    </reaction>
</comment>
<evidence type="ECO:0000256" key="4">
    <source>
        <dbReference type="ARBA" id="ARBA00022842"/>
    </source>
</evidence>
<evidence type="ECO:0000256" key="6">
    <source>
        <dbReference type="HAMAP-Rule" id="MF_00030"/>
    </source>
</evidence>
<dbReference type="InterPro" id="IPR050135">
    <property type="entry name" value="dGTPase-like"/>
</dbReference>
<accession>A0A7G2IJF3</accession>
<protein>
    <recommendedName>
        <fullName evidence="6">Deoxyguanosinetriphosphate triphosphohydrolase</fullName>
        <shortName evidence="6">dGTP triphosphohydrolase</shortName>
        <shortName evidence="6">dGTPase</shortName>
        <ecNumber evidence="6">3.1.5.1</ecNumber>
    </recommendedName>
</protein>
<comment type="function">
    <text evidence="5 6">dGTPase preferentially hydrolyzes dGTP over the other canonical NTPs.</text>
</comment>
<dbReference type="EMBL" id="CBWP010000024">
    <property type="protein sequence ID" value="CDL37317.1"/>
    <property type="molecule type" value="Genomic_DNA"/>
</dbReference>
<evidence type="ECO:0000313" key="9">
    <source>
        <dbReference type="Proteomes" id="UP000019194"/>
    </source>
</evidence>
<dbReference type="GO" id="GO:0008832">
    <property type="term" value="F:dGTPase activity"/>
    <property type="evidence" value="ECO:0007669"/>
    <property type="project" value="UniProtKB-UniRule"/>
</dbReference>
<comment type="cofactor">
    <cofactor evidence="1 6">
        <name>Mg(2+)</name>
        <dbReference type="ChEBI" id="CHEBI:18420"/>
    </cofactor>
</comment>
<keyword evidence="3 6" id="KW-0378">Hydrolase</keyword>
<dbReference type="FunFam" id="1.10.3410.10:FF:000001">
    <property type="entry name" value="Deoxyguanosinetriphosphate triphosphohydrolase"/>
    <property type="match status" value="1"/>
</dbReference>
<gene>
    <name evidence="6" type="primary">dgt</name>
</gene>
<dbReference type="GO" id="GO:0000287">
    <property type="term" value="F:magnesium ion binding"/>
    <property type="evidence" value="ECO:0007669"/>
    <property type="project" value="UniProtKB-UniRule"/>
</dbReference>
<proteinExistence type="inferred from homology"/>
<dbReference type="FunFam" id="1.10.3210.10:FF:000009">
    <property type="entry name" value="Deoxyguanosinetriphosphate triphosphohydrolase"/>
    <property type="match status" value="1"/>
</dbReference>
<dbReference type="SMART" id="SM00471">
    <property type="entry name" value="HDc"/>
    <property type="match status" value="1"/>
</dbReference>
<organism evidence="8 9">
    <name type="scientific">Citrobacter freundii</name>
    <dbReference type="NCBI Taxonomy" id="546"/>
    <lineage>
        <taxon>Bacteria</taxon>
        <taxon>Pseudomonadati</taxon>
        <taxon>Pseudomonadota</taxon>
        <taxon>Gammaproteobacteria</taxon>
        <taxon>Enterobacterales</taxon>
        <taxon>Enterobacteriaceae</taxon>
        <taxon>Citrobacter</taxon>
        <taxon>Citrobacter freundii complex</taxon>
    </lineage>
</organism>
<dbReference type="Proteomes" id="UP000019194">
    <property type="component" value="Unassembled WGS sequence"/>
</dbReference>
<evidence type="ECO:0000256" key="1">
    <source>
        <dbReference type="ARBA" id="ARBA00001946"/>
    </source>
</evidence>
<dbReference type="InterPro" id="IPR006261">
    <property type="entry name" value="dGTPase"/>
</dbReference>
<dbReference type="InterPro" id="IPR023293">
    <property type="entry name" value="dGTP_triP_hydro_central_sf"/>
</dbReference>
<dbReference type="Gene3D" id="1.10.3210.10">
    <property type="entry name" value="Hypothetical protein af1432"/>
    <property type="match status" value="3"/>
</dbReference>
<dbReference type="CDD" id="cd00077">
    <property type="entry name" value="HDc"/>
    <property type="match status" value="1"/>
</dbReference>
<dbReference type="PANTHER" id="PTHR11373:SF32">
    <property type="entry name" value="DEOXYGUANOSINETRIPHOSPHATE TRIPHOSPHOHYDROLASE"/>
    <property type="match status" value="1"/>
</dbReference>
<dbReference type="AlphaFoldDB" id="A0A7G2IJF3"/>
<dbReference type="SUPFAM" id="SSF109604">
    <property type="entry name" value="HD-domain/PDEase-like"/>
    <property type="match status" value="1"/>
</dbReference>
<reference evidence="8 9" key="1">
    <citation type="submission" date="2013-10" db="EMBL/GenBank/DDBJ databases">
        <title>Antibiotic resistance diversity of beta-lactamase producers in the General Hospital Vienna.</title>
        <authorList>
            <person name="Barisic I."/>
            <person name="Mitteregger D."/>
            <person name="Hirschl A.M."/>
            <person name="Noehammer C."/>
            <person name="Wiesinger-Mayr H."/>
        </authorList>
    </citation>
    <scope>NUCLEOTIDE SEQUENCE [LARGE SCALE GENOMIC DNA]</scope>
    <source>
        <strain evidence="8 9">ISC11</strain>
    </source>
</reference>
<dbReference type="PROSITE" id="PS51831">
    <property type="entry name" value="HD"/>
    <property type="match status" value="1"/>
</dbReference>
<dbReference type="Gene3D" id="1.10.3410.10">
    <property type="entry name" value="putative deoxyguanosinetriphosphate triphosphohydrolase like domain"/>
    <property type="match status" value="1"/>
</dbReference>
<dbReference type="NCBIfam" id="TIGR01353">
    <property type="entry name" value="dGTP_triPase"/>
    <property type="match status" value="1"/>
</dbReference>
<dbReference type="Pfam" id="PF01966">
    <property type="entry name" value="HD"/>
    <property type="match status" value="1"/>
</dbReference>
<dbReference type="InterPro" id="IPR003607">
    <property type="entry name" value="HD/PDEase_dom"/>
</dbReference>
<comment type="similarity">
    <text evidence="6">Belongs to the dGTPase family. Type 1 subfamily.</text>
</comment>
<dbReference type="FunFam" id="1.10.3210.10:FF:000010">
    <property type="entry name" value="Deoxyguanosinetriphosphate triphosphohydrolase"/>
    <property type="match status" value="1"/>
</dbReference>
<feature type="domain" description="HD" evidence="7">
    <location>
        <begin position="80"/>
        <end position="287"/>
    </location>
</feature>
<evidence type="ECO:0000313" key="8">
    <source>
        <dbReference type="EMBL" id="CDL37317.1"/>
    </source>
</evidence>
<name>A0A7G2IJF3_CITFR</name>
<evidence type="ECO:0000259" key="7">
    <source>
        <dbReference type="PROSITE" id="PS51831"/>
    </source>
</evidence>
<dbReference type="GO" id="GO:0006203">
    <property type="term" value="P:dGTP catabolic process"/>
    <property type="evidence" value="ECO:0007669"/>
    <property type="project" value="InterPro"/>
</dbReference>
<dbReference type="EC" id="3.1.5.1" evidence="6"/>
<dbReference type="HAMAP" id="MF_00030">
    <property type="entry name" value="dGTPase_type1"/>
    <property type="match status" value="1"/>
</dbReference>
<dbReference type="InterPro" id="IPR006674">
    <property type="entry name" value="HD_domain"/>
</dbReference>
<comment type="caution">
    <text evidence="8">The sequence shown here is derived from an EMBL/GenBank/DDBJ whole genome shotgun (WGS) entry which is preliminary data.</text>
</comment>
<evidence type="ECO:0000256" key="5">
    <source>
        <dbReference type="ARBA" id="ARBA00056515"/>
    </source>
</evidence>
<comment type="subunit">
    <text evidence="2 6">Homotetramer.</text>
</comment>